<keyword evidence="6" id="KW-0472">Membrane</keyword>
<keyword evidence="4" id="KW-0572">Peptidoglycan-anchor</keyword>
<dbReference type="PROSITE" id="PS50847">
    <property type="entry name" value="GRAM_POS_ANCHORING"/>
    <property type="match status" value="1"/>
</dbReference>
<evidence type="ECO:0000259" key="8">
    <source>
        <dbReference type="PROSITE" id="PS50847"/>
    </source>
</evidence>
<feature type="signal peptide" evidence="7">
    <location>
        <begin position="1"/>
        <end position="19"/>
    </location>
</feature>
<dbReference type="NCBIfam" id="TIGR01167">
    <property type="entry name" value="LPXTG_anchor"/>
    <property type="match status" value="1"/>
</dbReference>
<keyword evidence="6" id="KW-0812">Transmembrane</keyword>
<feature type="compositionally biased region" description="Basic and acidic residues" evidence="5">
    <location>
        <begin position="202"/>
        <end position="274"/>
    </location>
</feature>
<keyword evidence="3 7" id="KW-0732">Signal</keyword>
<feature type="region of interest" description="Disordered" evidence="5">
    <location>
        <begin position="23"/>
        <end position="98"/>
    </location>
</feature>
<evidence type="ECO:0000313" key="10">
    <source>
        <dbReference type="Proteomes" id="UP000051673"/>
    </source>
</evidence>
<keyword evidence="2" id="KW-0964">Secreted</keyword>
<feature type="compositionally biased region" description="Basic and acidic residues" evidence="5">
    <location>
        <begin position="55"/>
        <end position="75"/>
    </location>
</feature>
<keyword evidence="10" id="KW-1185">Reference proteome</keyword>
<reference evidence="9 10" key="1">
    <citation type="journal article" date="2015" name="Genome Announc.">
        <title>Expanding the biotechnology potential of lactobacilli through comparative genomics of 213 strains and associated genera.</title>
        <authorList>
            <person name="Sun Z."/>
            <person name="Harris H.M."/>
            <person name="McCann A."/>
            <person name="Guo C."/>
            <person name="Argimon S."/>
            <person name="Zhang W."/>
            <person name="Yang X."/>
            <person name="Jeffery I.B."/>
            <person name="Cooney J.C."/>
            <person name="Kagawa T.F."/>
            <person name="Liu W."/>
            <person name="Song Y."/>
            <person name="Salvetti E."/>
            <person name="Wrobel A."/>
            <person name="Rasinkangas P."/>
            <person name="Parkhill J."/>
            <person name="Rea M.C."/>
            <person name="O'Sullivan O."/>
            <person name="Ritari J."/>
            <person name="Douillard F.P."/>
            <person name="Paul Ross R."/>
            <person name="Yang R."/>
            <person name="Briner A.E."/>
            <person name="Felis G.E."/>
            <person name="de Vos W.M."/>
            <person name="Barrangou R."/>
            <person name="Klaenhammer T.R."/>
            <person name="Caufield P.W."/>
            <person name="Cui Y."/>
            <person name="Zhang H."/>
            <person name="O'Toole P.W."/>
        </authorList>
    </citation>
    <scope>NUCLEOTIDE SEQUENCE [LARGE SCALE GENOMIC DNA]</scope>
    <source>
        <strain evidence="9 10">DSM 20014</strain>
    </source>
</reference>
<evidence type="ECO:0000256" key="4">
    <source>
        <dbReference type="ARBA" id="ARBA00023088"/>
    </source>
</evidence>
<dbReference type="RefSeq" id="WP_057787867.1">
    <property type="nucleotide sequence ID" value="NZ_JQCD01000024.1"/>
</dbReference>
<evidence type="ECO:0000256" key="3">
    <source>
        <dbReference type="ARBA" id="ARBA00022729"/>
    </source>
</evidence>
<proteinExistence type="predicted"/>
<keyword evidence="6" id="KW-1133">Transmembrane helix</keyword>
<protein>
    <recommendedName>
        <fullName evidence="8">Gram-positive cocci surface proteins LPxTG domain-containing protein</fullName>
    </recommendedName>
</protein>
<feature type="transmembrane region" description="Helical" evidence="6">
    <location>
        <begin position="417"/>
        <end position="436"/>
    </location>
</feature>
<sequence>MNKKSLLFASAALATLAIAQQDNQVQADSVAPNANADTAVTKDASSEASSTVKLDQVKETEKTEANQAKETEKAETTTSEVKPAAVEDADAESKARMEQSNRLMYEDDQKFLKTSQDFFNDNLSSFNETLALPESEWAHGNTVKVLESSIKTLTSRINTISDSADSAERNGWWGAEEFRSLIPEYEALRAQYQAVLDGTTTEEPKTEEPKVEEPKTEEPKAEEPKVEEPKTEKPKTEAPKTEKPKTEAPKTEKPKTEAPKTEKPKVIEKKNGQKVDHQAIIDKHTNYLNNLIEQAAQLDEFSDEYFEALSDADFDALLDQFYNNPVAMYEELLAYTDKNGTNEEIEDLLDMYEAYLDGFLEGYLEDDEAESITPSDKAAFTKTVKSQATNVIANPVVKTDNVASADQLPKTDSNQQGWLAVVGAGLLSALGLGFAFKKRA</sequence>
<dbReference type="Proteomes" id="UP000051673">
    <property type="component" value="Unassembled WGS sequence"/>
</dbReference>
<name>A0A0R2JI70_9LACO</name>
<dbReference type="EMBL" id="JQCD01000024">
    <property type="protein sequence ID" value="KRN76991.1"/>
    <property type="molecule type" value="Genomic_DNA"/>
</dbReference>
<feature type="region of interest" description="Disordered" evidence="5">
    <location>
        <begin position="199"/>
        <end position="274"/>
    </location>
</feature>
<evidence type="ECO:0000256" key="2">
    <source>
        <dbReference type="ARBA" id="ARBA00022525"/>
    </source>
</evidence>
<evidence type="ECO:0000256" key="1">
    <source>
        <dbReference type="ARBA" id="ARBA00022512"/>
    </source>
</evidence>
<evidence type="ECO:0000256" key="5">
    <source>
        <dbReference type="SAM" id="MobiDB-lite"/>
    </source>
</evidence>
<evidence type="ECO:0000256" key="7">
    <source>
        <dbReference type="SAM" id="SignalP"/>
    </source>
</evidence>
<dbReference type="PATRIC" id="fig|1620.3.peg.510"/>
<evidence type="ECO:0000313" key="9">
    <source>
        <dbReference type="EMBL" id="KRN76991.1"/>
    </source>
</evidence>
<feature type="chain" id="PRO_5039595485" description="Gram-positive cocci surface proteins LPxTG domain-containing protein" evidence="7">
    <location>
        <begin position="20"/>
        <end position="440"/>
    </location>
</feature>
<feature type="domain" description="Gram-positive cocci surface proteins LPxTG" evidence="8">
    <location>
        <begin position="408"/>
        <end position="440"/>
    </location>
</feature>
<organism evidence="9 10">
    <name type="scientific">Weissella minor</name>
    <dbReference type="NCBI Taxonomy" id="1620"/>
    <lineage>
        <taxon>Bacteria</taxon>
        <taxon>Bacillati</taxon>
        <taxon>Bacillota</taxon>
        <taxon>Bacilli</taxon>
        <taxon>Lactobacillales</taxon>
        <taxon>Lactobacillaceae</taxon>
        <taxon>Weissella</taxon>
    </lineage>
</organism>
<dbReference type="STRING" id="1620.IV67_GL000504"/>
<dbReference type="InterPro" id="IPR019931">
    <property type="entry name" value="LPXTG_anchor"/>
</dbReference>
<evidence type="ECO:0000256" key="6">
    <source>
        <dbReference type="SAM" id="Phobius"/>
    </source>
</evidence>
<dbReference type="AlphaFoldDB" id="A0A0R2JI70"/>
<keyword evidence="1" id="KW-0134">Cell wall</keyword>
<comment type="caution">
    <text evidence="9">The sequence shown here is derived from an EMBL/GenBank/DDBJ whole genome shotgun (WGS) entry which is preliminary data.</text>
</comment>
<gene>
    <name evidence="9" type="ORF">IV67_GL000504</name>
</gene>
<accession>A0A0R2JI70</accession>